<sequence length="50" mass="5753">MVGLFIINNYIHDFVLFFVTVCLKRERNKETRNGNLNNSTSGLYLLPSSC</sequence>
<keyword evidence="3" id="KW-1185">Reference proteome</keyword>
<proteinExistence type="predicted"/>
<organism evidence="2 3">
    <name type="scientific">Tetranychus urticae</name>
    <name type="common">Two-spotted spider mite</name>
    <dbReference type="NCBI Taxonomy" id="32264"/>
    <lineage>
        <taxon>Eukaryota</taxon>
        <taxon>Metazoa</taxon>
        <taxon>Ecdysozoa</taxon>
        <taxon>Arthropoda</taxon>
        <taxon>Chelicerata</taxon>
        <taxon>Arachnida</taxon>
        <taxon>Acari</taxon>
        <taxon>Acariformes</taxon>
        <taxon>Trombidiformes</taxon>
        <taxon>Prostigmata</taxon>
        <taxon>Eleutherengona</taxon>
        <taxon>Raphignathae</taxon>
        <taxon>Tetranychoidea</taxon>
        <taxon>Tetranychidae</taxon>
        <taxon>Tetranychus</taxon>
    </lineage>
</organism>
<dbReference type="EMBL" id="CAEY01000779">
    <property type="status" value="NOT_ANNOTATED_CDS"/>
    <property type="molecule type" value="Genomic_DNA"/>
</dbReference>
<reference evidence="3" key="1">
    <citation type="submission" date="2011-08" db="EMBL/GenBank/DDBJ databases">
        <authorList>
            <person name="Rombauts S."/>
        </authorList>
    </citation>
    <scope>NUCLEOTIDE SEQUENCE</scope>
    <source>
        <strain evidence="3">London</strain>
    </source>
</reference>
<name>T1JUM4_TETUR</name>
<evidence type="ECO:0000313" key="2">
    <source>
        <dbReference type="EnsemblMetazoa" id="tetur02g01470.1"/>
    </source>
</evidence>
<dbReference type="Proteomes" id="UP000015104">
    <property type="component" value="Unassembled WGS sequence"/>
</dbReference>
<feature type="transmembrane region" description="Helical" evidence="1">
    <location>
        <begin position="6"/>
        <end position="23"/>
    </location>
</feature>
<protein>
    <submittedName>
        <fullName evidence="2">Uncharacterized protein</fullName>
    </submittedName>
</protein>
<keyword evidence="1" id="KW-1133">Transmembrane helix</keyword>
<evidence type="ECO:0000313" key="3">
    <source>
        <dbReference type="Proteomes" id="UP000015104"/>
    </source>
</evidence>
<dbReference type="AlphaFoldDB" id="T1JUM4"/>
<evidence type="ECO:0000256" key="1">
    <source>
        <dbReference type="SAM" id="Phobius"/>
    </source>
</evidence>
<reference evidence="2" key="2">
    <citation type="submission" date="2015-06" db="UniProtKB">
        <authorList>
            <consortium name="EnsemblMetazoa"/>
        </authorList>
    </citation>
    <scope>IDENTIFICATION</scope>
</reference>
<accession>T1JUM4</accession>
<dbReference type="EnsemblMetazoa" id="tetur02g01470.1">
    <property type="protein sequence ID" value="tetur02g01470.1"/>
    <property type="gene ID" value="tetur02g01470"/>
</dbReference>
<dbReference type="HOGENOM" id="CLU_3126887_0_0_1"/>
<keyword evidence="1" id="KW-0472">Membrane</keyword>
<keyword evidence="1" id="KW-0812">Transmembrane</keyword>